<dbReference type="SUPFAM" id="SSF52374">
    <property type="entry name" value="Nucleotidylyl transferase"/>
    <property type="match status" value="1"/>
</dbReference>
<dbReference type="EC" id="6.1.1.5" evidence="2"/>
<sequence length="353" mass="38553">MGDYRKTLNLLDTPFPMRGDLARREPAMLARSQQSGLYGRVREAAQGRPPFVLHDGPPYANGAIHLGHVVNKCLKDFVVRSRNILGYDASYVPGWDCHGLPIEREMEKLKVSKDDPLAFRRRCRAYAEEQIGRQREQFERLGVVGDWDGHYRTMHPPTEAATIRTLGALVATGLVYRGLRPVLHCPVCESSLAEAEIEYADITSQAVDVAFAAEDPGAVAQAFGCELDGPAAFVIWTTTAWTLPGNRCIAFNPELEYCLAATPKGALVAAAPLLEACLQRWGLEGRVLARAPGAQLAGLRARHPFYDRAAPLLPADFVTTEEGTGLVHVAPAHGVEDNRLGTAHGLEDRSPVD</sequence>
<comment type="similarity">
    <text evidence="1">Belongs to the class-I aminoacyl-tRNA synthetase family. IleS type 1 subfamily.</text>
</comment>
<keyword evidence="12" id="KW-1185">Reference proteome</keyword>
<evidence type="ECO:0000256" key="6">
    <source>
        <dbReference type="ARBA" id="ARBA00022917"/>
    </source>
</evidence>
<evidence type="ECO:0000313" key="11">
    <source>
        <dbReference type="EMBL" id="MBF2735664.1"/>
    </source>
</evidence>
<dbReference type="GO" id="GO:0006428">
    <property type="term" value="P:isoleucyl-tRNA aminoacylation"/>
    <property type="evidence" value="ECO:0007669"/>
    <property type="project" value="InterPro"/>
</dbReference>
<dbReference type="PANTHER" id="PTHR42765:SF1">
    <property type="entry name" value="ISOLEUCINE--TRNA LIGASE, MITOCHONDRIAL"/>
    <property type="match status" value="1"/>
</dbReference>
<dbReference type="PRINTS" id="PR00984">
    <property type="entry name" value="TRNASYNTHILE"/>
</dbReference>
<dbReference type="SUPFAM" id="SSF50677">
    <property type="entry name" value="ValRS/IleRS/LeuRS editing domain"/>
    <property type="match status" value="1"/>
</dbReference>
<protein>
    <recommendedName>
        <fullName evidence="2">isoleucine--tRNA ligase</fullName>
        <ecNumber evidence="2">6.1.1.5</ecNumber>
    </recommendedName>
</protein>
<evidence type="ECO:0000256" key="8">
    <source>
        <dbReference type="ARBA" id="ARBA00025217"/>
    </source>
</evidence>
<evidence type="ECO:0000313" key="12">
    <source>
        <dbReference type="Proteomes" id="UP000604381"/>
    </source>
</evidence>
<dbReference type="Pfam" id="PF00133">
    <property type="entry name" value="tRNA-synt_1"/>
    <property type="match status" value="1"/>
</dbReference>
<dbReference type="Gene3D" id="3.90.740.10">
    <property type="entry name" value="Valyl/Leucyl/Isoleucyl-tRNA synthetase, editing domain"/>
    <property type="match status" value="1"/>
</dbReference>
<evidence type="ECO:0000259" key="10">
    <source>
        <dbReference type="Pfam" id="PF00133"/>
    </source>
</evidence>
<evidence type="ECO:0000256" key="4">
    <source>
        <dbReference type="ARBA" id="ARBA00022741"/>
    </source>
</evidence>
<keyword evidence="6" id="KW-0648">Protein biosynthesis</keyword>
<name>A0A930UI47_9GAMM</name>
<comment type="function">
    <text evidence="8">Catalyzes the attachment of isoleucine to tRNA(Ile). As IleRS can inadvertently accommodate and process structurally similar amino acids such as valine, to avoid such errors it has two additional distinct tRNA(Ile)-dependent editing activities. One activity is designated as 'pretransfer' editing and involves the hydrolysis of activated Val-AMP. The other activity is designated 'posttransfer' editing and involves deacylation of mischarged Val-tRNA(Ile).</text>
</comment>
<dbReference type="InterPro" id="IPR002300">
    <property type="entry name" value="aa-tRNA-synth_Ia"/>
</dbReference>
<dbReference type="GO" id="GO:0004822">
    <property type="term" value="F:isoleucine-tRNA ligase activity"/>
    <property type="evidence" value="ECO:0007669"/>
    <property type="project" value="UniProtKB-EC"/>
</dbReference>
<dbReference type="InterPro" id="IPR050081">
    <property type="entry name" value="Ile-tRNA_ligase"/>
</dbReference>
<proteinExistence type="inferred from homology"/>
<evidence type="ECO:0000256" key="9">
    <source>
        <dbReference type="ARBA" id="ARBA00048359"/>
    </source>
</evidence>
<dbReference type="InterPro" id="IPR002301">
    <property type="entry name" value="Ile-tRNA-ligase"/>
</dbReference>
<organism evidence="11 12">
    <name type="scientific">Candidatus Amphirhobacter heronislandensis</name>
    <dbReference type="NCBI Taxonomy" id="1732024"/>
    <lineage>
        <taxon>Bacteria</taxon>
        <taxon>Pseudomonadati</taxon>
        <taxon>Pseudomonadota</taxon>
        <taxon>Gammaproteobacteria</taxon>
        <taxon>Candidatus Tethybacterales</taxon>
        <taxon>Candidatus Tethybacteraceae</taxon>
        <taxon>Candidatus Amphirhobacter</taxon>
    </lineage>
</organism>
<dbReference type="AlphaFoldDB" id="A0A930UI47"/>
<keyword evidence="4" id="KW-0547">Nucleotide-binding</keyword>
<dbReference type="PROSITE" id="PS00178">
    <property type="entry name" value="AA_TRNA_LIGASE_I"/>
    <property type="match status" value="1"/>
</dbReference>
<evidence type="ECO:0000256" key="7">
    <source>
        <dbReference type="ARBA" id="ARBA00023146"/>
    </source>
</evidence>
<dbReference type="GO" id="GO:0005524">
    <property type="term" value="F:ATP binding"/>
    <property type="evidence" value="ECO:0007669"/>
    <property type="project" value="UniProtKB-KW"/>
</dbReference>
<keyword evidence="3 11" id="KW-0436">Ligase</keyword>
<evidence type="ECO:0000256" key="5">
    <source>
        <dbReference type="ARBA" id="ARBA00022840"/>
    </source>
</evidence>
<reference evidence="11" key="1">
    <citation type="submission" date="2020-10" db="EMBL/GenBank/DDBJ databases">
        <title>An improved Amphimedon queenslandica hologenome assembly reveals how three proteobacterial symbionts can extend the metabolic phenotypic of their marine sponge host.</title>
        <authorList>
            <person name="Degnan B."/>
            <person name="Degnan S."/>
            <person name="Xiang X."/>
        </authorList>
    </citation>
    <scope>NUCLEOTIDE SEQUENCE</scope>
    <source>
        <strain evidence="11">AqS2</strain>
    </source>
</reference>
<comment type="caution">
    <text evidence="11">The sequence shown here is derived from an EMBL/GenBank/DDBJ whole genome shotgun (WGS) entry which is preliminary data.</text>
</comment>
<dbReference type="InterPro" id="IPR001412">
    <property type="entry name" value="aa-tRNA-synth_I_CS"/>
</dbReference>
<dbReference type="InterPro" id="IPR014729">
    <property type="entry name" value="Rossmann-like_a/b/a_fold"/>
</dbReference>
<dbReference type="PANTHER" id="PTHR42765">
    <property type="entry name" value="SOLEUCYL-TRNA SYNTHETASE"/>
    <property type="match status" value="1"/>
</dbReference>
<evidence type="ECO:0000256" key="1">
    <source>
        <dbReference type="ARBA" id="ARBA00006887"/>
    </source>
</evidence>
<feature type="domain" description="Aminoacyl-tRNA synthetase class Ia" evidence="10">
    <location>
        <begin position="30"/>
        <end position="215"/>
    </location>
</feature>
<dbReference type="GO" id="GO:0002161">
    <property type="term" value="F:aminoacyl-tRNA deacylase activity"/>
    <property type="evidence" value="ECO:0007669"/>
    <property type="project" value="InterPro"/>
</dbReference>
<keyword evidence="7" id="KW-0030">Aminoacyl-tRNA synthetase</keyword>
<comment type="catalytic activity">
    <reaction evidence="9">
        <text>tRNA(Ile) + L-isoleucine + ATP = L-isoleucyl-tRNA(Ile) + AMP + diphosphate</text>
        <dbReference type="Rhea" id="RHEA:11060"/>
        <dbReference type="Rhea" id="RHEA-COMP:9666"/>
        <dbReference type="Rhea" id="RHEA-COMP:9695"/>
        <dbReference type="ChEBI" id="CHEBI:30616"/>
        <dbReference type="ChEBI" id="CHEBI:33019"/>
        <dbReference type="ChEBI" id="CHEBI:58045"/>
        <dbReference type="ChEBI" id="CHEBI:78442"/>
        <dbReference type="ChEBI" id="CHEBI:78528"/>
        <dbReference type="ChEBI" id="CHEBI:456215"/>
        <dbReference type="EC" id="6.1.1.5"/>
    </reaction>
</comment>
<feature type="non-terminal residue" evidence="11">
    <location>
        <position position="353"/>
    </location>
</feature>
<dbReference type="EMBL" id="JADHEI010000046">
    <property type="protein sequence ID" value="MBF2735664.1"/>
    <property type="molecule type" value="Genomic_DNA"/>
</dbReference>
<evidence type="ECO:0000256" key="3">
    <source>
        <dbReference type="ARBA" id="ARBA00022598"/>
    </source>
</evidence>
<evidence type="ECO:0000256" key="2">
    <source>
        <dbReference type="ARBA" id="ARBA00013165"/>
    </source>
</evidence>
<dbReference type="Gene3D" id="3.40.50.620">
    <property type="entry name" value="HUPs"/>
    <property type="match status" value="1"/>
</dbReference>
<dbReference type="Proteomes" id="UP000604381">
    <property type="component" value="Unassembled WGS sequence"/>
</dbReference>
<accession>A0A930UI47</accession>
<dbReference type="InterPro" id="IPR009008">
    <property type="entry name" value="Val/Leu/Ile-tRNA-synth_edit"/>
</dbReference>
<dbReference type="GO" id="GO:0005829">
    <property type="term" value="C:cytosol"/>
    <property type="evidence" value="ECO:0007669"/>
    <property type="project" value="TreeGrafter"/>
</dbReference>
<keyword evidence="5" id="KW-0067">ATP-binding</keyword>
<gene>
    <name evidence="11" type="ORF">ISN26_06280</name>
</gene>